<evidence type="ECO:0008006" key="4">
    <source>
        <dbReference type="Google" id="ProtNLM"/>
    </source>
</evidence>
<name>A0ABS9QCQ9_9HYPH</name>
<reference evidence="2 3" key="1">
    <citation type="submission" date="2022-02" db="EMBL/GenBank/DDBJ databases">
        <title>Draft genome sequence of Mezorhizobium retamae strain IRAMC:0171 isolated from Retama raetam nodules.</title>
        <authorList>
            <person name="Bengaied R."/>
            <person name="Sbissi I."/>
            <person name="Huber K."/>
            <person name="Ghodbane F."/>
            <person name="Nouioui I."/>
            <person name="Tarhouni M."/>
            <person name="Gtari M."/>
        </authorList>
    </citation>
    <scope>NUCLEOTIDE SEQUENCE [LARGE SCALE GENOMIC DNA]</scope>
    <source>
        <strain evidence="2 3">IRAMC:0171</strain>
    </source>
</reference>
<accession>A0ABS9QCQ9</accession>
<comment type="caution">
    <text evidence="2">The sequence shown here is derived from an EMBL/GenBank/DDBJ whole genome shotgun (WGS) entry which is preliminary data.</text>
</comment>
<organism evidence="2 3">
    <name type="scientific">Mesorhizobium retamae</name>
    <dbReference type="NCBI Taxonomy" id="2912854"/>
    <lineage>
        <taxon>Bacteria</taxon>
        <taxon>Pseudomonadati</taxon>
        <taxon>Pseudomonadota</taxon>
        <taxon>Alphaproteobacteria</taxon>
        <taxon>Hyphomicrobiales</taxon>
        <taxon>Phyllobacteriaceae</taxon>
        <taxon>Mesorhizobium</taxon>
    </lineage>
</organism>
<proteinExistence type="predicted"/>
<keyword evidence="1" id="KW-0732">Signal</keyword>
<keyword evidence="3" id="KW-1185">Reference proteome</keyword>
<sequence length="112" mass="11942">MKAIAQKPLATAFLLGLPLLAACGSMKSVDPSQYGSMNCTELNVALGELAKGVTSTAISRGNISNARIPFWLPGGQKAVSVLKDRRTAEIERLQAQEAAIEASRKQRCRGEL</sequence>
<feature type="chain" id="PRO_5045407750" description="Lipoprotein" evidence="1">
    <location>
        <begin position="22"/>
        <end position="112"/>
    </location>
</feature>
<evidence type="ECO:0000256" key="1">
    <source>
        <dbReference type="SAM" id="SignalP"/>
    </source>
</evidence>
<gene>
    <name evidence="2" type="ORF">L4923_09200</name>
</gene>
<evidence type="ECO:0000313" key="3">
    <source>
        <dbReference type="Proteomes" id="UP001201701"/>
    </source>
</evidence>
<dbReference type="PROSITE" id="PS51257">
    <property type="entry name" value="PROKAR_LIPOPROTEIN"/>
    <property type="match status" value="1"/>
</dbReference>
<evidence type="ECO:0000313" key="2">
    <source>
        <dbReference type="EMBL" id="MCG7505195.1"/>
    </source>
</evidence>
<protein>
    <recommendedName>
        <fullName evidence="4">Lipoprotein</fullName>
    </recommendedName>
</protein>
<feature type="signal peptide" evidence="1">
    <location>
        <begin position="1"/>
        <end position="21"/>
    </location>
</feature>
<dbReference type="RefSeq" id="WP_239363923.1">
    <property type="nucleotide sequence ID" value="NZ_JAKREW010000006.1"/>
</dbReference>
<dbReference type="Proteomes" id="UP001201701">
    <property type="component" value="Unassembled WGS sequence"/>
</dbReference>
<dbReference type="EMBL" id="JAKREW010000006">
    <property type="protein sequence ID" value="MCG7505195.1"/>
    <property type="molecule type" value="Genomic_DNA"/>
</dbReference>